<dbReference type="Gene3D" id="1.10.10.60">
    <property type="entry name" value="Homeodomain-like"/>
    <property type="match status" value="2"/>
</dbReference>
<keyword evidence="2" id="KW-0238">DNA-binding</keyword>
<dbReference type="PANTHER" id="PTHR43280">
    <property type="entry name" value="ARAC-FAMILY TRANSCRIPTIONAL REGULATOR"/>
    <property type="match status" value="1"/>
</dbReference>
<dbReference type="PROSITE" id="PS01124">
    <property type="entry name" value="HTH_ARAC_FAMILY_2"/>
    <property type="match status" value="1"/>
</dbReference>
<dbReference type="SUPFAM" id="SSF46689">
    <property type="entry name" value="Homeodomain-like"/>
    <property type="match status" value="2"/>
</dbReference>
<name>A0A6G7WGW8_9LACT</name>
<gene>
    <name evidence="5" type="ORF">G7058_05115</name>
</gene>
<evidence type="ECO:0000313" key="6">
    <source>
        <dbReference type="Proteomes" id="UP000501830"/>
    </source>
</evidence>
<dbReference type="GO" id="GO:0003700">
    <property type="term" value="F:DNA-binding transcription factor activity"/>
    <property type="evidence" value="ECO:0007669"/>
    <property type="project" value="InterPro"/>
</dbReference>
<dbReference type="EMBL" id="CP049889">
    <property type="protein sequence ID" value="QIK51491.1"/>
    <property type="molecule type" value="Genomic_DNA"/>
</dbReference>
<feature type="domain" description="HTH araC/xylS-type" evidence="4">
    <location>
        <begin position="162"/>
        <end position="260"/>
    </location>
</feature>
<evidence type="ECO:0000256" key="3">
    <source>
        <dbReference type="ARBA" id="ARBA00023163"/>
    </source>
</evidence>
<evidence type="ECO:0000256" key="2">
    <source>
        <dbReference type="ARBA" id="ARBA00023125"/>
    </source>
</evidence>
<keyword evidence="6" id="KW-1185">Reference proteome</keyword>
<sequence>MFGVKWVAENFKSSTNLYDLLSEDGIDNQGNSINFIEKSMERDKLLIQAIQSGNRDMLEDVTKIAGLEQNKGYYYGNPILKGEPLRTRKNGMIIRNTLCRVAGELGGVAAIYLHLVFEKYAIQIEQATTTDYLEHVVTPNMFAEYCDLVANYSTLKYSPLIKEIVIFIGNHLREELNVSNLAATFHVNSSHLARKFKKETGYTISEYVNHQKIEAAKLLFQGGEVTVGEVSEKLGYNSNSYFSKIFKKITGKSPVVYLKSLHN</sequence>
<dbReference type="GO" id="GO:0043565">
    <property type="term" value="F:sequence-specific DNA binding"/>
    <property type="evidence" value="ECO:0007669"/>
    <property type="project" value="InterPro"/>
</dbReference>
<dbReference type="AlphaFoldDB" id="A0A6G7WGW8"/>
<evidence type="ECO:0000256" key="1">
    <source>
        <dbReference type="ARBA" id="ARBA00023015"/>
    </source>
</evidence>
<keyword evidence="1" id="KW-0805">Transcription regulation</keyword>
<proteinExistence type="predicted"/>
<accession>A0A6G7WGW8</accession>
<dbReference type="InterPro" id="IPR020449">
    <property type="entry name" value="Tscrpt_reg_AraC-type_HTH"/>
</dbReference>
<reference evidence="5 6" key="1">
    <citation type="journal article" date="2017" name="Int. J. Syst. Evol. Microbiol.">
        <title>Jeotgalibaca porci sp. nov. and Jeotgalibaca arthritidis sp. nov., isolated from pigs, and emended description of the genus Jeotgalibaca.</title>
        <authorList>
            <person name="Zamora L."/>
            <person name="Perez-Sancho M."/>
            <person name="Dominguez L."/>
            <person name="Fernandez-Garayzabal J.F."/>
            <person name="Vela A.I."/>
        </authorList>
    </citation>
    <scope>NUCLEOTIDE SEQUENCE [LARGE SCALE GENOMIC DNA]</scope>
    <source>
        <strain evidence="5 6">CCUG 69148</strain>
    </source>
</reference>
<dbReference type="Pfam" id="PF12833">
    <property type="entry name" value="HTH_18"/>
    <property type="match status" value="1"/>
</dbReference>
<dbReference type="InterPro" id="IPR009057">
    <property type="entry name" value="Homeodomain-like_sf"/>
</dbReference>
<dbReference type="Proteomes" id="UP000501830">
    <property type="component" value="Chromosome"/>
</dbReference>
<dbReference type="PRINTS" id="PR00032">
    <property type="entry name" value="HTHARAC"/>
</dbReference>
<dbReference type="KEGG" id="jpo:G7058_05115"/>
<dbReference type="PANTHER" id="PTHR43280:SF2">
    <property type="entry name" value="HTH-TYPE TRANSCRIPTIONAL REGULATOR EXSA"/>
    <property type="match status" value="1"/>
</dbReference>
<evidence type="ECO:0000313" key="5">
    <source>
        <dbReference type="EMBL" id="QIK51491.1"/>
    </source>
</evidence>
<organism evidence="5 6">
    <name type="scientific">Jeotgalibaca porci</name>
    <dbReference type="NCBI Taxonomy" id="1868793"/>
    <lineage>
        <taxon>Bacteria</taxon>
        <taxon>Bacillati</taxon>
        <taxon>Bacillota</taxon>
        <taxon>Bacilli</taxon>
        <taxon>Lactobacillales</taxon>
        <taxon>Carnobacteriaceae</taxon>
        <taxon>Jeotgalibaca</taxon>
    </lineage>
</organism>
<protein>
    <submittedName>
        <fullName evidence="5">Helix-turn-helix transcriptional regulator</fullName>
    </submittedName>
</protein>
<dbReference type="InterPro" id="IPR018060">
    <property type="entry name" value="HTH_AraC"/>
</dbReference>
<evidence type="ECO:0000259" key="4">
    <source>
        <dbReference type="PROSITE" id="PS01124"/>
    </source>
</evidence>
<keyword evidence="3" id="KW-0804">Transcription</keyword>
<dbReference type="SMART" id="SM00342">
    <property type="entry name" value="HTH_ARAC"/>
    <property type="match status" value="1"/>
</dbReference>